<dbReference type="GO" id="GO:0009277">
    <property type="term" value="C:fungal-type cell wall"/>
    <property type="evidence" value="ECO:0007669"/>
    <property type="project" value="InterPro"/>
</dbReference>
<evidence type="ECO:0000256" key="5">
    <source>
        <dbReference type="ARBA" id="ARBA00023157"/>
    </source>
</evidence>
<organism evidence="7 8">
    <name type="scientific">Calocera viscosa (strain TUFC12733)</name>
    <dbReference type="NCBI Taxonomy" id="1330018"/>
    <lineage>
        <taxon>Eukaryota</taxon>
        <taxon>Fungi</taxon>
        <taxon>Dikarya</taxon>
        <taxon>Basidiomycota</taxon>
        <taxon>Agaricomycotina</taxon>
        <taxon>Dacrymycetes</taxon>
        <taxon>Dacrymycetales</taxon>
        <taxon>Dacrymycetaceae</taxon>
        <taxon>Calocera</taxon>
    </lineage>
</organism>
<dbReference type="Proteomes" id="UP000076738">
    <property type="component" value="Unassembled WGS sequence"/>
</dbReference>
<evidence type="ECO:0000256" key="2">
    <source>
        <dbReference type="ARBA" id="ARBA00010446"/>
    </source>
</evidence>
<dbReference type="Pfam" id="PF01185">
    <property type="entry name" value="Hydrophobin"/>
    <property type="match status" value="1"/>
</dbReference>
<keyword evidence="4 6" id="KW-0964">Secreted</keyword>
<keyword evidence="3 6" id="KW-0134">Cell wall</keyword>
<dbReference type="OrthoDB" id="4225815at2759"/>
<keyword evidence="5 6" id="KW-1015">Disulfide bond</keyword>
<reference evidence="7 8" key="1">
    <citation type="journal article" date="2016" name="Mol. Biol. Evol.">
        <title>Comparative Genomics of Early-Diverging Mushroom-Forming Fungi Provides Insights into the Origins of Lignocellulose Decay Capabilities.</title>
        <authorList>
            <person name="Nagy L.G."/>
            <person name="Riley R."/>
            <person name="Tritt A."/>
            <person name="Adam C."/>
            <person name="Daum C."/>
            <person name="Floudas D."/>
            <person name="Sun H."/>
            <person name="Yadav J.S."/>
            <person name="Pangilinan J."/>
            <person name="Larsson K.H."/>
            <person name="Matsuura K."/>
            <person name="Barry K."/>
            <person name="Labutti K."/>
            <person name="Kuo R."/>
            <person name="Ohm R.A."/>
            <person name="Bhattacharya S.S."/>
            <person name="Shirouzu T."/>
            <person name="Yoshinaga Y."/>
            <person name="Martin F.M."/>
            <person name="Grigoriev I.V."/>
            <person name="Hibbett D.S."/>
        </authorList>
    </citation>
    <scope>NUCLEOTIDE SEQUENCE [LARGE SCALE GENOMIC DNA]</scope>
    <source>
        <strain evidence="7 8">TUFC12733</strain>
    </source>
</reference>
<evidence type="ECO:0000256" key="4">
    <source>
        <dbReference type="ARBA" id="ARBA00022525"/>
    </source>
</evidence>
<gene>
    <name evidence="7" type="ORF">CALVIDRAFT_542191</name>
</gene>
<dbReference type="InterPro" id="IPR001338">
    <property type="entry name" value="Class_I_Hydrophobin"/>
</dbReference>
<name>A0A167GY75_CALVF</name>
<evidence type="ECO:0000313" key="7">
    <source>
        <dbReference type="EMBL" id="KZO91034.1"/>
    </source>
</evidence>
<protein>
    <recommendedName>
        <fullName evidence="6">Hydrophobin</fullName>
    </recommendedName>
</protein>
<comment type="similarity">
    <text evidence="2 6">Belongs to the fungal hydrophobin family.</text>
</comment>
<dbReference type="CDD" id="cd23507">
    <property type="entry name" value="hydrophobin_I"/>
    <property type="match status" value="1"/>
</dbReference>
<sequence length="116" mass="11738">MHFETADADAALDLGGLGGDLSRRQDNTVGDCNVTGQYCCDSLVSHSSASASALTGLLSLPTSLLPDQDSYMGLGCSPIASLLESGGQCSTNQVCCKGSQKMENGLINVGCSSVSA</sequence>
<comment type="subcellular location">
    <subcellularLocation>
        <location evidence="1 6">Secreted</location>
        <location evidence="1 6">Cell wall</location>
    </subcellularLocation>
</comment>
<dbReference type="EMBL" id="KV417330">
    <property type="protein sequence ID" value="KZO91034.1"/>
    <property type="molecule type" value="Genomic_DNA"/>
</dbReference>
<dbReference type="GO" id="GO:0005199">
    <property type="term" value="F:structural constituent of cell wall"/>
    <property type="evidence" value="ECO:0007669"/>
    <property type="project" value="InterPro"/>
</dbReference>
<proteinExistence type="inferred from homology"/>
<accession>A0A167GY75</accession>
<dbReference type="AlphaFoldDB" id="A0A167GY75"/>
<keyword evidence="6" id="KW-0732">Signal</keyword>
<evidence type="ECO:0000256" key="6">
    <source>
        <dbReference type="RuleBase" id="RU365009"/>
    </source>
</evidence>
<evidence type="ECO:0000256" key="3">
    <source>
        <dbReference type="ARBA" id="ARBA00022512"/>
    </source>
</evidence>
<evidence type="ECO:0000256" key="1">
    <source>
        <dbReference type="ARBA" id="ARBA00004191"/>
    </source>
</evidence>
<keyword evidence="8" id="KW-1185">Reference proteome</keyword>
<dbReference type="SMART" id="SM00075">
    <property type="entry name" value="HYDRO"/>
    <property type="match status" value="1"/>
</dbReference>
<evidence type="ECO:0000313" key="8">
    <source>
        <dbReference type="Proteomes" id="UP000076738"/>
    </source>
</evidence>